<dbReference type="InterPro" id="IPR036390">
    <property type="entry name" value="WH_DNA-bd_sf"/>
</dbReference>
<dbReference type="GO" id="GO:0003677">
    <property type="term" value="F:DNA binding"/>
    <property type="evidence" value="ECO:0007669"/>
    <property type="project" value="UniProtKB-KW"/>
</dbReference>
<proteinExistence type="predicted"/>
<dbReference type="Pfam" id="PF00392">
    <property type="entry name" value="GntR"/>
    <property type="match status" value="1"/>
</dbReference>
<dbReference type="Gene3D" id="1.20.120.530">
    <property type="entry name" value="GntR ligand-binding domain-like"/>
    <property type="match status" value="1"/>
</dbReference>
<evidence type="ECO:0000259" key="4">
    <source>
        <dbReference type="PROSITE" id="PS50949"/>
    </source>
</evidence>
<accession>A0A564FXF8</accession>
<keyword evidence="1" id="KW-0805">Transcription regulation</keyword>
<feature type="domain" description="HTH gntR-type" evidence="4">
    <location>
        <begin position="8"/>
        <end position="75"/>
    </location>
</feature>
<dbReference type="EMBL" id="CABFVH010000007">
    <property type="protein sequence ID" value="VUF12081.1"/>
    <property type="molecule type" value="Genomic_DNA"/>
</dbReference>
<dbReference type="AlphaFoldDB" id="A0A564FXF8"/>
<keyword evidence="2" id="KW-0238">DNA-binding</keyword>
<dbReference type="OrthoDB" id="9806293at2"/>
<dbReference type="Gene3D" id="1.10.10.10">
    <property type="entry name" value="Winged helix-like DNA-binding domain superfamily/Winged helix DNA-binding domain"/>
    <property type="match status" value="1"/>
</dbReference>
<reference evidence="6 7" key="1">
    <citation type="submission" date="2019-06" db="EMBL/GenBank/DDBJ databases">
        <authorList>
            <person name="Rodrigo-Torres L."/>
            <person name="Arahal R. D."/>
            <person name="Lucena T."/>
        </authorList>
    </citation>
    <scope>NUCLEOTIDE SEQUENCE [LARGE SCALE GENOMIC DNA]</scope>
    <source>
        <strain evidence="6 7">SW08-7</strain>
    </source>
</reference>
<reference evidence="5" key="2">
    <citation type="journal article" date="2021" name="Front. Microbiol.">
        <title>Comprehensive Comparative Genomics and Phenotyping of Methylobacterium Species.</title>
        <authorList>
            <person name="Alessa O."/>
            <person name="Ogura Y."/>
            <person name="Fujitani Y."/>
            <person name="Takami H."/>
            <person name="Hayashi T."/>
            <person name="Sahin N."/>
            <person name="Tani A."/>
        </authorList>
    </citation>
    <scope>NUCLEOTIDE SEQUENCE</scope>
    <source>
        <strain evidence="5">DSM 22415</strain>
    </source>
</reference>
<protein>
    <submittedName>
        <fullName evidence="5">Fatty acid metabolism regulator protein</fullName>
    </submittedName>
    <submittedName>
        <fullName evidence="6">HTH-type transcriptional regulator McbR</fullName>
    </submittedName>
</protein>
<dbReference type="GO" id="GO:0003700">
    <property type="term" value="F:DNA-binding transcription factor activity"/>
    <property type="evidence" value="ECO:0007669"/>
    <property type="project" value="InterPro"/>
</dbReference>
<dbReference type="SMART" id="SM00345">
    <property type="entry name" value="HTH_GNTR"/>
    <property type="match status" value="1"/>
</dbReference>
<dbReference type="PRINTS" id="PR00035">
    <property type="entry name" value="HTHGNTR"/>
</dbReference>
<dbReference type="PANTHER" id="PTHR43537:SF45">
    <property type="entry name" value="GNTR FAMILY REGULATORY PROTEIN"/>
    <property type="match status" value="1"/>
</dbReference>
<evidence type="ECO:0000313" key="8">
    <source>
        <dbReference type="Proteomes" id="UP001055303"/>
    </source>
</evidence>
<dbReference type="RefSeq" id="WP_144762869.1">
    <property type="nucleotide sequence ID" value="NZ_BPQI01000017.1"/>
</dbReference>
<evidence type="ECO:0000256" key="2">
    <source>
        <dbReference type="ARBA" id="ARBA00023125"/>
    </source>
</evidence>
<dbReference type="Pfam" id="PF07729">
    <property type="entry name" value="FCD"/>
    <property type="match status" value="1"/>
</dbReference>
<dbReference type="InterPro" id="IPR000524">
    <property type="entry name" value="Tscrpt_reg_HTH_GntR"/>
</dbReference>
<keyword evidence="3" id="KW-0804">Transcription</keyword>
<organism evidence="6 7">
    <name type="scientific">Methylobacterium dankookense</name>
    <dbReference type="NCBI Taxonomy" id="560405"/>
    <lineage>
        <taxon>Bacteria</taxon>
        <taxon>Pseudomonadati</taxon>
        <taxon>Pseudomonadota</taxon>
        <taxon>Alphaproteobacteria</taxon>
        <taxon>Hyphomicrobiales</taxon>
        <taxon>Methylobacteriaceae</taxon>
        <taxon>Methylobacterium</taxon>
    </lineage>
</organism>
<dbReference type="Proteomes" id="UP001055303">
    <property type="component" value="Unassembled WGS sequence"/>
</dbReference>
<dbReference type="InterPro" id="IPR008920">
    <property type="entry name" value="TF_FadR/GntR_C"/>
</dbReference>
<dbReference type="SMART" id="SM00895">
    <property type="entry name" value="FCD"/>
    <property type="match status" value="1"/>
</dbReference>
<dbReference type="EMBL" id="BPQI01000017">
    <property type="protein sequence ID" value="GJD55083.1"/>
    <property type="molecule type" value="Genomic_DNA"/>
</dbReference>
<evidence type="ECO:0000256" key="3">
    <source>
        <dbReference type="ARBA" id="ARBA00023163"/>
    </source>
</evidence>
<evidence type="ECO:0000256" key="1">
    <source>
        <dbReference type="ARBA" id="ARBA00023015"/>
    </source>
</evidence>
<reference evidence="5" key="3">
    <citation type="submission" date="2021-08" db="EMBL/GenBank/DDBJ databases">
        <authorList>
            <person name="Tani A."/>
            <person name="Ola A."/>
            <person name="Ogura Y."/>
            <person name="Katsura K."/>
            <person name="Hayashi T."/>
        </authorList>
    </citation>
    <scope>NUCLEOTIDE SEQUENCE</scope>
    <source>
        <strain evidence="5">DSM 22415</strain>
    </source>
</reference>
<evidence type="ECO:0000313" key="7">
    <source>
        <dbReference type="Proteomes" id="UP000401717"/>
    </source>
</evidence>
<dbReference type="PROSITE" id="PS50949">
    <property type="entry name" value="HTH_GNTR"/>
    <property type="match status" value="1"/>
</dbReference>
<name>A0A564FXF8_9HYPH</name>
<dbReference type="Proteomes" id="UP000401717">
    <property type="component" value="Unassembled WGS sequence"/>
</dbReference>
<evidence type="ECO:0000313" key="5">
    <source>
        <dbReference type="EMBL" id="GJD55083.1"/>
    </source>
</evidence>
<dbReference type="SUPFAM" id="SSF46785">
    <property type="entry name" value="Winged helix' DNA-binding domain"/>
    <property type="match status" value="1"/>
</dbReference>
<dbReference type="SUPFAM" id="SSF48008">
    <property type="entry name" value="GntR ligand-binding domain-like"/>
    <property type="match status" value="1"/>
</dbReference>
<sequence length="224" mass="24701">MLTKTASMSQADAAYCRVEEMIVTRVLAPGQMISEKRLSDDLGCGRTPLREALQRLKLEGYVEIHASRGILVAPIDVVRQLDLLEVRRSLEDLMVRLGAERASSSEREHLRALADDLEAAGQAGDQTAYLRLNRAVHHALACVSHNDMLASTIAVIHGQSRRFWYSQVEGRGLFEQAAHLHGATLRAVADGSIEAASRHAAAFLDFLETLTRNALERRAVHARS</sequence>
<dbReference type="PANTHER" id="PTHR43537">
    <property type="entry name" value="TRANSCRIPTIONAL REGULATOR, GNTR FAMILY"/>
    <property type="match status" value="1"/>
</dbReference>
<evidence type="ECO:0000313" key="6">
    <source>
        <dbReference type="EMBL" id="VUF12081.1"/>
    </source>
</evidence>
<gene>
    <name evidence="6" type="primary">mcbR_1</name>
    <name evidence="5" type="synonym">fadR</name>
    <name evidence="5" type="ORF">IFDJLNFL_0965</name>
    <name evidence="6" type="ORF">MTDSW087_01769</name>
</gene>
<keyword evidence="8" id="KW-1185">Reference proteome</keyword>
<dbReference type="InterPro" id="IPR036388">
    <property type="entry name" value="WH-like_DNA-bd_sf"/>
</dbReference>
<dbReference type="InterPro" id="IPR011711">
    <property type="entry name" value="GntR_C"/>
</dbReference>